<feature type="signal peptide" evidence="2">
    <location>
        <begin position="1"/>
        <end position="15"/>
    </location>
</feature>
<organism evidence="3 4">
    <name type="scientific">Litoreibacter arenae DSM 19593</name>
    <dbReference type="NCBI Taxonomy" id="1123360"/>
    <lineage>
        <taxon>Bacteria</taxon>
        <taxon>Pseudomonadati</taxon>
        <taxon>Pseudomonadota</taxon>
        <taxon>Alphaproteobacteria</taxon>
        <taxon>Rhodobacterales</taxon>
        <taxon>Roseobacteraceae</taxon>
        <taxon>Litoreibacter</taxon>
    </lineage>
</organism>
<keyword evidence="4" id="KW-1185">Reference proteome</keyword>
<dbReference type="HOGENOM" id="CLU_2807278_0_0_5"/>
<comment type="caution">
    <text evidence="3">The sequence shown here is derived from an EMBL/GenBank/DDBJ whole genome shotgun (WGS) entry which is preliminary data.</text>
</comment>
<feature type="transmembrane region" description="Helical" evidence="1">
    <location>
        <begin position="32"/>
        <end position="57"/>
    </location>
</feature>
<evidence type="ECO:0000313" key="3">
    <source>
        <dbReference type="EMBL" id="EPX78286.1"/>
    </source>
</evidence>
<evidence type="ECO:0000256" key="1">
    <source>
        <dbReference type="SAM" id="Phobius"/>
    </source>
</evidence>
<keyword evidence="2" id="KW-0732">Signal</keyword>
<feature type="chain" id="PRO_5013175500" evidence="2">
    <location>
        <begin position="16"/>
        <end position="67"/>
    </location>
</feature>
<dbReference type="EMBL" id="AONI01000013">
    <property type="protein sequence ID" value="EPX78286.1"/>
    <property type="molecule type" value="Genomic_DNA"/>
</dbReference>
<reference evidence="4" key="1">
    <citation type="journal article" date="2013" name="Stand. Genomic Sci.">
        <title>Genome sequence of the Litoreibacter arenae type strain (DSM 19593(T)), a member of the Roseobacter clade isolated from sea sand.</title>
        <authorList>
            <person name="Riedel T."/>
            <person name="Fiebig A."/>
            <person name="Petersen J."/>
            <person name="Gronow S."/>
            <person name="Kyrpides N.C."/>
            <person name="Goker M."/>
            <person name="Klenk H.P."/>
        </authorList>
    </citation>
    <scope>NUCLEOTIDE SEQUENCE [LARGE SCALE GENOMIC DNA]</scope>
    <source>
        <strain evidence="4">DSM 19593</strain>
    </source>
</reference>
<dbReference type="Proteomes" id="UP000015351">
    <property type="component" value="Unassembled WGS sequence"/>
</dbReference>
<dbReference type="AlphaFoldDB" id="S9QA85"/>
<keyword evidence="1" id="KW-0472">Membrane</keyword>
<name>S9QA85_9RHOB</name>
<keyword evidence="1" id="KW-0812">Transmembrane</keyword>
<evidence type="ECO:0000256" key="2">
    <source>
        <dbReference type="SAM" id="SignalP"/>
    </source>
</evidence>
<proteinExistence type="predicted"/>
<sequence length="67" mass="7068">MIAFAILAMPIGATAAFTSASAIPDIPAQWGIATAFLVVAWLLRPMVTAVFGQLAFLRLYSGQTGNR</sequence>
<accession>S9QA85</accession>
<keyword evidence="1" id="KW-1133">Transmembrane helix</keyword>
<gene>
    <name evidence="3" type="ORF">thalar_02515</name>
</gene>
<evidence type="ECO:0000313" key="4">
    <source>
        <dbReference type="Proteomes" id="UP000015351"/>
    </source>
</evidence>
<protein>
    <submittedName>
        <fullName evidence="3">Uncharacterized protein</fullName>
    </submittedName>
</protein>